<name>A0AAV4D851_9GAST</name>
<sequence>MSIAANFILSILCPNFHPLYESGIKFSYAHKHFRDRQAVYKFSKCTSLIRRQAGDKGIKRFRVHAKTGATRSVCVFGVKLNRLQTVQAVGQIPNNRMTLSIQDMQEMFHETVTVRNHSVSLPAPSQTFISYKSLAQGCEPADWHEVYKGVKRFRVRTKTDATRSVRVFEVKLNWLQRMQAVGQTPNNRMTLSIQDMQEMFHETVTVRKRSASLPAPSETFLSYRNLAQGCEPADWHEIEVVERK</sequence>
<comment type="caution">
    <text evidence="1">The sequence shown here is derived from an EMBL/GenBank/DDBJ whole genome shotgun (WGS) entry which is preliminary data.</text>
</comment>
<evidence type="ECO:0000313" key="1">
    <source>
        <dbReference type="EMBL" id="GFO40126.1"/>
    </source>
</evidence>
<keyword evidence="2" id="KW-1185">Reference proteome</keyword>
<accession>A0AAV4D851</accession>
<protein>
    <submittedName>
        <fullName evidence="1">Uncharacterized protein</fullName>
    </submittedName>
</protein>
<dbReference type="EMBL" id="BLXT01007586">
    <property type="protein sequence ID" value="GFO40126.1"/>
    <property type="molecule type" value="Genomic_DNA"/>
</dbReference>
<reference evidence="1 2" key="1">
    <citation type="journal article" date="2021" name="Elife">
        <title>Chloroplast acquisition without the gene transfer in kleptoplastic sea slugs, Plakobranchus ocellatus.</title>
        <authorList>
            <person name="Maeda T."/>
            <person name="Takahashi S."/>
            <person name="Yoshida T."/>
            <person name="Shimamura S."/>
            <person name="Takaki Y."/>
            <person name="Nagai Y."/>
            <person name="Toyoda A."/>
            <person name="Suzuki Y."/>
            <person name="Arimoto A."/>
            <person name="Ishii H."/>
            <person name="Satoh N."/>
            <person name="Nishiyama T."/>
            <person name="Hasebe M."/>
            <person name="Maruyama T."/>
            <person name="Minagawa J."/>
            <person name="Obokata J."/>
            <person name="Shigenobu S."/>
        </authorList>
    </citation>
    <scope>NUCLEOTIDE SEQUENCE [LARGE SCALE GENOMIC DNA]</scope>
</reference>
<gene>
    <name evidence="1" type="ORF">PoB_006663100</name>
</gene>
<organism evidence="1 2">
    <name type="scientific">Plakobranchus ocellatus</name>
    <dbReference type="NCBI Taxonomy" id="259542"/>
    <lineage>
        <taxon>Eukaryota</taxon>
        <taxon>Metazoa</taxon>
        <taxon>Spiralia</taxon>
        <taxon>Lophotrochozoa</taxon>
        <taxon>Mollusca</taxon>
        <taxon>Gastropoda</taxon>
        <taxon>Heterobranchia</taxon>
        <taxon>Euthyneura</taxon>
        <taxon>Panpulmonata</taxon>
        <taxon>Sacoglossa</taxon>
        <taxon>Placobranchoidea</taxon>
        <taxon>Plakobranchidae</taxon>
        <taxon>Plakobranchus</taxon>
    </lineage>
</organism>
<proteinExistence type="predicted"/>
<dbReference type="Proteomes" id="UP000735302">
    <property type="component" value="Unassembled WGS sequence"/>
</dbReference>
<dbReference type="AlphaFoldDB" id="A0AAV4D851"/>
<evidence type="ECO:0000313" key="2">
    <source>
        <dbReference type="Proteomes" id="UP000735302"/>
    </source>
</evidence>